<keyword evidence="3" id="KW-1185">Reference proteome</keyword>
<proteinExistence type="predicted"/>
<evidence type="ECO:0000313" key="3">
    <source>
        <dbReference type="Proteomes" id="UP001362999"/>
    </source>
</evidence>
<keyword evidence="1" id="KW-0732">Signal</keyword>
<dbReference type="Proteomes" id="UP001362999">
    <property type="component" value="Unassembled WGS sequence"/>
</dbReference>
<dbReference type="EMBL" id="JAWWNJ010000009">
    <property type="protein sequence ID" value="KAK7048527.1"/>
    <property type="molecule type" value="Genomic_DNA"/>
</dbReference>
<organism evidence="2 3">
    <name type="scientific">Favolaschia claudopus</name>
    <dbReference type="NCBI Taxonomy" id="2862362"/>
    <lineage>
        <taxon>Eukaryota</taxon>
        <taxon>Fungi</taxon>
        <taxon>Dikarya</taxon>
        <taxon>Basidiomycota</taxon>
        <taxon>Agaricomycotina</taxon>
        <taxon>Agaricomycetes</taxon>
        <taxon>Agaricomycetidae</taxon>
        <taxon>Agaricales</taxon>
        <taxon>Marasmiineae</taxon>
        <taxon>Mycenaceae</taxon>
        <taxon>Favolaschia</taxon>
    </lineage>
</organism>
<evidence type="ECO:0000256" key="1">
    <source>
        <dbReference type="SAM" id="SignalP"/>
    </source>
</evidence>
<comment type="caution">
    <text evidence="2">The sequence shown here is derived from an EMBL/GenBank/DDBJ whole genome shotgun (WGS) entry which is preliminary data.</text>
</comment>
<protein>
    <submittedName>
        <fullName evidence="2">Uncharacterized protein</fullName>
    </submittedName>
</protein>
<gene>
    <name evidence="2" type="ORF">R3P38DRAFT_2869924</name>
</gene>
<reference evidence="2 3" key="1">
    <citation type="journal article" date="2024" name="J Genomics">
        <title>Draft genome sequencing and assembly of Favolaschia claudopus CIRM-BRFM 2984 isolated from oak limbs.</title>
        <authorList>
            <person name="Navarro D."/>
            <person name="Drula E."/>
            <person name="Chaduli D."/>
            <person name="Cazenave R."/>
            <person name="Ahrendt S."/>
            <person name="Wang J."/>
            <person name="Lipzen A."/>
            <person name="Daum C."/>
            <person name="Barry K."/>
            <person name="Grigoriev I.V."/>
            <person name="Favel A."/>
            <person name="Rosso M.N."/>
            <person name="Martin F."/>
        </authorList>
    </citation>
    <scope>NUCLEOTIDE SEQUENCE [LARGE SCALE GENOMIC DNA]</scope>
    <source>
        <strain evidence="2 3">CIRM-BRFM 2984</strain>
    </source>
</reference>
<sequence length="139" mass="15162">MIFTNLISLFVTVVAVVATPIQPQQLDVISPAITSPNATARWTLGSTQRVVWETSKIPPSFATNRGMLVLGHLSTYTDSEGEQRVSENLNYTHPLASGFQIGAGSYDVVVPLDAPPRKDYIIVLFGDSGNRSPTFEIRK</sequence>
<name>A0AAW0DAQ1_9AGAR</name>
<dbReference type="AlphaFoldDB" id="A0AAW0DAQ1"/>
<feature type="chain" id="PRO_5043776884" evidence="1">
    <location>
        <begin position="19"/>
        <end position="139"/>
    </location>
</feature>
<evidence type="ECO:0000313" key="2">
    <source>
        <dbReference type="EMBL" id="KAK7048527.1"/>
    </source>
</evidence>
<feature type="signal peptide" evidence="1">
    <location>
        <begin position="1"/>
        <end position="18"/>
    </location>
</feature>
<accession>A0AAW0DAQ1</accession>